<evidence type="ECO:0000256" key="2">
    <source>
        <dbReference type="ARBA" id="ARBA00022553"/>
    </source>
</evidence>
<dbReference type="Gene3D" id="3.40.50.720">
    <property type="entry name" value="NAD(P)-binding Rossmann-like Domain"/>
    <property type="match status" value="1"/>
</dbReference>
<dbReference type="Gene3D" id="1.10.1200.10">
    <property type="entry name" value="ACP-like"/>
    <property type="match status" value="1"/>
</dbReference>
<dbReference type="InterPro" id="IPR036736">
    <property type="entry name" value="ACP-like_sf"/>
</dbReference>
<evidence type="ECO:0000259" key="4">
    <source>
        <dbReference type="Pfam" id="PF07993"/>
    </source>
</evidence>
<dbReference type="PROSITE" id="PS00455">
    <property type="entry name" value="AMP_BINDING"/>
    <property type="match status" value="1"/>
</dbReference>
<name>A0A4T0LZH9_9BASI</name>
<dbReference type="Pfam" id="PF00501">
    <property type="entry name" value="AMP-binding"/>
    <property type="match status" value="1"/>
</dbReference>
<dbReference type="InterPro" id="IPR051414">
    <property type="entry name" value="Adenylate-forming_Reductase"/>
</dbReference>
<evidence type="ECO:0000313" key="5">
    <source>
        <dbReference type="EMBL" id="TIB77172.1"/>
    </source>
</evidence>
<reference evidence="7 8" key="1">
    <citation type="submission" date="2019-03" db="EMBL/GenBank/DDBJ databases">
        <title>Sequencing 25 genomes of Wallemia mellicola.</title>
        <authorList>
            <person name="Gostincar C."/>
        </authorList>
    </citation>
    <scope>NUCLEOTIDE SEQUENCE [LARGE SCALE GENOMIC DNA]</scope>
    <source>
        <strain evidence="5 7">EXF-6152</strain>
        <strain evidence="6 8">EXF-757</strain>
    </source>
</reference>
<dbReference type="InterPro" id="IPR013120">
    <property type="entry name" value="FAR_NAD-bd"/>
</dbReference>
<feature type="domain" description="AMP-dependent synthetase/ligase" evidence="3">
    <location>
        <begin position="66"/>
        <end position="395"/>
    </location>
</feature>
<keyword evidence="2" id="KW-0597">Phosphoprotein</keyword>
<dbReference type="PANTHER" id="PTHR43439">
    <property type="entry name" value="PHENYLACETATE-COENZYME A LIGASE"/>
    <property type="match status" value="1"/>
</dbReference>
<evidence type="ECO:0000313" key="8">
    <source>
        <dbReference type="Proteomes" id="UP000310708"/>
    </source>
</evidence>
<dbReference type="Pfam" id="PF07993">
    <property type="entry name" value="NAD_binding_4"/>
    <property type="match status" value="1"/>
</dbReference>
<feature type="domain" description="Thioester reductase (TE)" evidence="4">
    <location>
        <begin position="711"/>
        <end position="942"/>
    </location>
</feature>
<dbReference type="Proteomes" id="UP000310685">
    <property type="component" value="Unassembled WGS sequence"/>
</dbReference>
<dbReference type="AlphaFoldDB" id="A0A4T0LZH9"/>
<dbReference type="EMBL" id="SPRC01000037">
    <property type="protein sequence ID" value="TIB77172.1"/>
    <property type="molecule type" value="Genomic_DNA"/>
</dbReference>
<proteinExistence type="predicted"/>
<dbReference type="InterPro" id="IPR020845">
    <property type="entry name" value="AMP-binding_CS"/>
</dbReference>
<keyword evidence="1" id="KW-0596">Phosphopantetheine</keyword>
<sequence>MSTLTVPIERREGLSANLSRTRSSSFIRALADVKHQGIHSATFNGSPISSNLTIPEIMDYHTTQSPEHVSLITASGKRFTLKERAYGAYKGVEYLNENLKNAREGDVLGILAETEPILYSTMVLAAMRAGLVEPRLNSTLQPFPISNRNSPAAIEHLLKVTHCKHLIYTSTNEQLKNLAENASKNAPEVQLTNMPKLSTLYNESEPPKIAPLSVSRKDLNAPALIIHSSGSTSYPKAIVQSNKNVMHWGRVPLYGGSDVCEKVIFAGCLPTFHAMGCIFQIAIPFTTGLIVGCFDAQSPPVFPTSDNIMKGMKAMGNVNFVMAPASTLKDWSNDSQSVEVLQGMDAVMFGGSPMSEDVGNYLVRQGINLSNQYGSTECGHTTSFFTHPCKDWQYITLSPHTKPRFVEEQGEKGVFELQFLACDSHKPAASNLDDVYGFATNDLVEIHPHNRNLVRVIGRKDDQLMLLNGEKTNPGPIEAILTTDPKVKSAVMFGRAKPVNGVIIEPASPVTNKEAFIDTIWHSVNRANQFAPQHSRIFRNYIMVSDPDRPFEMTPKGSVKRVATLKMYENDIEDLYKRAEDESTSDNHSLTLENAQDVLRNIVEGLLTNVNSTMDLFSQGCDSLQATMIRNKIRGAMPSHCKHKISQNAVFEHPRLIDLIRYVKSVLSNKDTSPSSLIASQDFKRMIKKYTSGFANMPSKEIKQDGDVYLVTGTTGSLGSYILSELVMLESCTKVYAVNRSHTGRTLLERQKEALESRGLDPAIATNYKVHLVEADTSKPLDNLDMQNSVTRIIHNAWRVNFNLSLESFEGDLQSLLNLTNFAISTKYHSRISFLSSIGVLANWKKDRDVPEETLLDENVALGLGYGESKYVGERMLTAASKQSGLQTTIIRSGQIAGSRSSGSWNSNEWLPSIIRSADSLNCLPNGNDDVAWLPVDIAARVVLDLSASEGVFSLVHPNPTSWNTIMSAAAAHIHVPLVSYDQWLEELNQIESSTKEEDLINAMNNTPALKLKQFFSNSTVSDERRDYVEALGNPRLSTKRSCKVSETLRNCEQLDEDDVLKWITYWKL</sequence>
<dbReference type="PANTHER" id="PTHR43439:SF2">
    <property type="entry name" value="ENZYME, PUTATIVE (JCVI)-RELATED"/>
    <property type="match status" value="1"/>
</dbReference>
<dbReference type="SUPFAM" id="SSF51735">
    <property type="entry name" value="NAD(P)-binding Rossmann-fold domains"/>
    <property type="match status" value="1"/>
</dbReference>
<dbReference type="InterPro" id="IPR042099">
    <property type="entry name" value="ANL_N_sf"/>
</dbReference>
<comment type="caution">
    <text evidence="6">The sequence shown here is derived from an EMBL/GenBank/DDBJ whole genome shotgun (WGS) entry which is preliminary data.</text>
</comment>
<dbReference type="Proteomes" id="UP000310708">
    <property type="component" value="Unassembled WGS sequence"/>
</dbReference>
<dbReference type="InterPro" id="IPR000873">
    <property type="entry name" value="AMP-dep_synth/lig_dom"/>
</dbReference>
<protein>
    <submittedName>
        <fullName evidence="6">Acetyl-CoA synthetase-like protein</fullName>
    </submittedName>
</protein>
<organism evidence="6 8">
    <name type="scientific">Wallemia mellicola</name>
    <dbReference type="NCBI Taxonomy" id="1708541"/>
    <lineage>
        <taxon>Eukaryota</taxon>
        <taxon>Fungi</taxon>
        <taxon>Dikarya</taxon>
        <taxon>Basidiomycota</taxon>
        <taxon>Wallemiomycotina</taxon>
        <taxon>Wallemiomycetes</taxon>
        <taxon>Wallemiales</taxon>
        <taxon>Wallemiaceae</taxon>
        <taxon>Wallemia</taxon>
    </lineage>
</organism>
<evidence type="ECO:0000313" key="6">
    <source>
        <dbReference type="EMBL" id="TIC64741.1"/>
    </source>
</evidence>
<dbReference type="InterPro" id="IPR036291">
    <property type="entry name" value="NAD(P)-bd_dom_sf"/>
</dbReference>
<accession>A0A4T0LZH9</accession>
<dbReference type="SUPFAM" id="SSF56801">
    <property type="entry name" value="Acetyl-CoA synthetase-like"/>
    <property type="match status" value="1"/>
</dbReference>
<dbReference type="Pfam" id="PF23562">
    <property type="entry name" value="AMP-binding_C_3"/>
    <property type="match status" value="1"/>
</dbReference>
<dbReference type="Gene3D" id="3.40.50.12780">
    <property type="entry name" value="N-terminal domain of ligase-like"/>
    <property type="match status" value="1"/>
</dbReference>
<evidence type="ECO:0000259" key="3">
    <source>
        <dbReference type="Pfam" id="PF00501"/>
    </source>
</evidence>
<dbReference type="EMBL" id="SPRX01000030">
    <property type="protein sequence ID" value="TIC64741.1"/>
    <property type="molecule type" value="Genomic_DNA"/>
</dbReference>
<evidence type="ECO:0000313" key="7">
    <source>
        <dbReference type="Proteomes" id="UP000310685"/>
    </source>
</evidence>
<evidence type="ECO:0000256" key="1">
    <source>
        <dbReference type="ARBA" id="ARBA00022450"/>
    </source>
</evidence>
<gene>
    <name evidence="6" type="ORF">E3Q01_02580</name>
    <name evidence="5" type="ORF">E3Q22_03197</name>
</gene>